<dbReference type="SUPFAM" id="SSF51556">
    <property type="entry name" value="Metallo-dependent hydrolases"/>
    <property type="match status" value="1"/>
</dbReference>
<evidence type="ECO:0000256" key="3">
    <source>
        <dbReference type="ARBA" id="ARBA00022801"/>
    </source>
</evidence>
<proteinExistence type="inferred from homology"/>
<comment type="similarity">
    <text evidence="1">Belongs to the metallo-dependent hydrolases superfamily. TatD-type hydrolase family.</text>
</comment>
<dbReference type="InterPro" id="IPR018228">
    <property type="entry name" value="DNase_TatD-rel_CS"/>
</dbReference>
<reference evidence="5" key="1">
    <citation type="journal article" date="2022" name="Front. Microbiol.">
        <title>New perspectives on an old grouping: The genomic and phenotypic variability of Oxalobacter formigenes and the implications for calcium oxalate stone prevention.</title>
        <authorList>
            <person name="Chmiel J.A."/>
            <person name="Carr C."/>
            <person name="Stuivenberg G.A."/>
            <person name="Venema R."/>
            <person name="Chanyi R.M."/>
            <person name="Al K.F."/>
            <person name="Giguere D."/>
            <person name="Say H."/>
            <person name="Akouris P.P."/>
            <person name="Dominguez Romero S.A."/>
            <person name="Kwong A."/>
            <person name="Tai V."/>
            <person name="Koval S.F."/>
            <person name="Razvi H."/>
            <person name="Bjazevic J."/>
            <person name="Burton J.P."/>
        </authorList>
    </citation>
    <scope>NUCLEOTIDE SEQUENCE</scope>
    <source>
        <strain evidence="5">OxK</strain>
    </source>
</reference>
<dbReference type="PANTHER" id="PTHR46124">
    <property type="entry name" value="D-AMINOACYL-TRNA DEACYLASE"/>
    <property type="match status" value="1"/>
</dbReference>
<dbReference type="InterPro" id="IPR001130">
    <property type="entry name" value="TatD-like"/>
</dbReference>
<accession>A0A9E9LAA1</accession>
<feature type="binding site" evidence="4">
    <location>
        <position position="208"/>
    </location>
    <ligand>
        <name>a divalent metal cation</name>
        <dbReference type="ChEBI" id="CHEBI:60240"/>
        <label>1</label>
    </ligand>
</feature>
<evidence type="ECO:0000256" key="4">
    <source>
        <dbReference type="PIRSR" id="PIRSR005902-1"/>
    </source>
</evidence>
<dbReference type="InterPro" id="IPR032466">
    <property type="entry name" value="Metal_Hydrolase"/>
</dbReference>
<feature type="binding site" evidence="4">
    <location>
        <position position="158"/>
    </location>
    <ligand>
        <name>a divalent metal cation</name>
        <dbReference type="ChEBI" id="CHEBI:60240"/>
        <label>2</label>
    </ligand>
</feature>
<dbReference type="GO" id="GO:0046872">
    <property type="term" value="F:metal ion binding"/>
    <property type="evidence" value="ECO:0007669"/>
    <property type="project" value="UniProtKB-KW"/>
</dbReference>
<dbReference type="PIRSF" id="PIRSF005902">
    <property type="entry name" value="DNase_TatD"/>
    <property type="match status" value="1"/>
</dbReference>
<organism evidence="5">
    <name type="scientific">Oxalobacter aliiformigenes</name>
    <dbReference type="NCBI Taxonomy" id="2946593"/>
    <lineage>
        <taxon>Bacteria</taxon>
        <taxon>Pseudomonadati</taxon>
        <taxon>Pseudomonadota</taxon>
        <taxon>Betaproteobacteria</taxon>
        <taxon>Burkholderiales</taxon>
        <taxon>Oxalobacteraceae</taxon>
        <taxon>Oxalobacter</taxon>
    </lineage>
</organism>
<dbReference type="EMBL" id="CP098251">
    <property type="protein sequence ID" value="WAV90622.1"/>
    <property type="molecule type" value="Genomic_DNA"/>
</dbReference>
<dbReference type="AlphaFoldDB" id="A0A9E9LAA1"/>
<evidence type="ECO:0000313" key="5">
    <source>
        <dbReference type="EMBL" id="WAV90622.1"/>
    </source>
</evidence>
<feature type="binding site" evidence="4">
    <location>
        <position position="93"/>
    </location>
    <ligand>
        <name>a divalent metal cation</name>
        <dbReference type="ChEBI" id="CHEBI:60240"/>
        <label>1</label>
    </ligand>
</feature>
<dbReference type="CDD" id="cd01310">
    <property type="entry name" value="TatD_DNAse"/>
    <property type="match status" value="1"/>
</dbReference>
<dbReference type="GO" id="GO:0005829">
    <property type="term" value="C:cytosol"/>
    <property type="evidence" value="ECO:0007669"/>
    <property type="project" value="TreeGrafter"/>
</dbReference>
<keyword evidence="2 4" id="KW-0479">Metal-binding</keyword>
<dbReference type="FunFam" id="3.20.20.140:FF:000005">
    <property type="entry name" value="TatD family hydrolase"/>
    <property type="match status" value="1"/>
</dbReference>
<evidence type="ECO:0000256" key="2">
    <source>
        <dbReference type="ARBA" id="ARBA00022723"/>
    </source>
</evidence>
<sequence length="268" mass="29896">MYVDSHCHIHLRDLAKRQDEVLHNMAASQVSHALCVTISLADFPAALALAERIDTIHSTVGIHPNPDPKDVGEVDTAKLVELARHPKVVAIGETGLDYYRVKPRQKWQMDRFRAQIRASREVGKPLVIHTREAAEDTIKILQEEGAGLDKGGFGGIMHCFSETMPIARAALDMGFYISFSGVLTYPASKDLRSIARLIPLDRLLIETDSPWLTPQAFRGKSKTNEPAFVVEVAKQLAMLKGMPVSRIARHTSENYFRLFNIENNTVSD</sequence>
<evidence type="ECO:0000256" key="1">
    <source>
        <dbReference type="ARBA" id="ARBA00009275"/>
    </source>
</evidence>
<feature type="binding site" evidence="4">
    <location>
        <position position="129"/>
    </location>
    <ligand>
        <name>a divalent metal cation</name>
        <dbReference type="ChEBI" id="CHEBI:60240"/>
        <label>2</label>
    </ligand>
</feature>
<keyword evidence="3 5" id="KW-0378">Hydrolase</keyword>
<dbReference type="Gene3D" id="3.20.20.140">
    <property type="entry name" value="Metal-dependent hydrolases"/>
    <property type="match status" value="1"/>
</dbReference>
<dbReference type="GO" id="GO:0004536">
    <property type="term" value="F:DNA nuclease activity"/>
    <property type="evidence" value="ECO:0007669"/>
    <property type="project" value="InterPro"/>
</dbReference>
<feature type="binding site" evidence="4">
    <location>
        <position position="6"/>
    </location>
    <ligand>
        <name>a divalent metal cation</name>
        <dbReference type="ChEBI" id="CHEBI:60240"/>
        <label>1</label>
    </ligand>
</feature>
<dbReference type="GO" id="GO:0016788">
    <property type="term" value="F:hydrolase activity, acting on ester bonds"/>
    <property type="evidence" value="ECO:0007669"/>
    <property type="project" value="InterPro"/>
</dbReference>
<dbReference type="PANTHER" id="PTHR46124:SF2">
    <property type="entry name" value="D-AMINOACYL-TRNA DEACYLASE"/>
    <property type="match status" value="1"/>
</dbReference>
<protein>
    <submittedName>
        <fullName evidence="5">TatD family hydrolase</fullName>
    </submittedName>
</protein>
<dbReference type="NCBIfam" id="TIGR00010">
    <property type="entry name" value="YchF/TatD family DNA exonuclease"/>
    <property type="match status" value="1"/>
</dbReference>
<dbReference type="RefSeq" id="WP_269315637.1">
    <property type="nucleotide sequence ID" value="NZ_CP098251.1"/>
</dbReference>
<dbReference type="Pfam" id="PF01026">
    <property type="entry name" value="TatD_DNase"/>
    <property type="match status" value="1"/>
</dbReference>
<name>A0A9E9LAA1_9BURK</name>
<dbReference type="InterPro" id="IPR015991">
    <property type="entry name" value="TatD/YcfH-like"/>
</dbReference>
<gene>
    <name evidence="5" type="ORF">NB646_07070</name>
</gene>
<dbReference type="Proteomes" id="UP001164819">
    <property type="component" value="Chromosome"/>
</dbReference>
<feature type="binding site" evidence="4">
    <location>
        <position position="8"/>
    </location>
    <ligand>
        <name>a divalent metal cation</name>
        <dbReference type="ChEBI" id="CHEBI:60240"/>
        <label>1</label>
    </ligand>
</feature>
<dbReference type="PROSITE" id="PS01090">
    <property type="entry name" value="TATD_2"/>
    <property type="match status" value="1"/>
</dbReference>